<name>A0A382UKF6_9ZZZZ</name>
<gene>
    <name evidence="1" type="ORF">METZ01_LOCUS387620</name>
</gene>
<accession>A0A382UKF6</accession>
<dbReference type="EMBL" id="UINC01144940">
    <property type="protein sequence ID" value="SVD34766.1"/>
    <property type="molecule type" value="Genomic_DNA"/>
</dbReference>
<feature type="non-terminal residue" evidence="1">
    <location>
        <position position="25"/>
    </location>
</feature>
<dbReference type="AlphaFoldDB" id="A0A382UKF6"/>
<proteinExistence type="predicted"/>
<feature type="non-terminal residue" evidence="1">
    <location>
        <position position="1"/>
    </location>
</feature>
<protein>
    <submittedName>
        <fullName evidence="1">Uncharacterized protein</fullName>
    </submittedName>
</protein>
<evidence type="ECO:0000313" key="1">
    <source>
        <dbReference type="EMBL" id="SVD34766.1"/>
    </source>
</evidence>
<sequence>VPIPSASLLVELGTEELPPIALPLL</sequence>
<reference evidence="1" key="1">
    <citation type="submission" date="2018-05" db="EMBL/GenBank/DDBJ databases">
        <authorList>
            <person name="Lanie J.A."/>
            <person name="Ng W.-L."/>
            <person name="Kazmierczak K.M."/>
            <person name="Andrzejewski T.M."/>
            <person name="Davidsen T.M."/>
            <person name="Wayne K.J."/>
            <person name="Tettelin H."/>
            <person name="Glass J.I."/>
            <person name="Rusch D."/>
            <person name="Podicherti R."/>
            <person name="Tsui H.-C.T."/>
            <person name="Winkler M.E."/>
        </authorList>
    </citation>
    <scope>NUCLEOTIDE SEQUENCE</scope>
</reference>
<organism evidence="1">
    <name type="scientific">marine metagenome</name>
    <dbReference type="NCBI Taxonomy" id="408172"/>
    <lineage>
        <taxon>unclassified sequences</taxon>
        <taxon>metagenomes</taxon>
        <taxon>ecological metagenomes</taxon>
    </lineage>
</organism>